<feature type="region of interest" description="Disordered" evidence="1">
    <location>
        <begin position="72"/>
        <end position="104"/>
    </location>
</feature>
<dbReference type="InterPro" id="IPR058841">
    <property type="entry name" value="HTH_76"/>
</dbReference>
<name>A0A5C3QTH7_9AGAR</name>
<evidence type="ECO:0000259" key="2">
    <source>
        <dbReference type="Pfam" id="PF17733"/>
    </source>
</evidence>
<protein>
    <submittedName>
        <fullName evidence="4">Uncharacterized protein</fullName>
    </submittedName>
</protein>
<dbReference type="Proteomes" id="UP000305067">
    <property type="component" value="Unassembled WGS sequence"/>
</dbReference>
<dbReference type="Pfam" id="PF17733">
    <property type="entry name" value="KPWE_dom"/>
    <property type="match status" value="1"/>
</dbReference>
<dbReference type="STRING" id="1884261.A0A5C3QTH7"/>
<dbReference type="Pfam" id="PF25871">
    <property type="entry name" value="HTH_76"/>
    <property type="match status" value="1"/>
</dbReference>
<evidence type="ECO:0000313" key="5">
    <source>
        <dbReference type="Proteomes" id="UP000305067"/>
    </source>
</evidence>
<gene>
    <name evidence="4" type="ORF">BDV98DRAFT_563142</name>
</gene>
<reference evidence="4 5" key="1">
    <citation type="journal article" date="2019" name="Nat. Ecol. Evol.">
        <title>Megaphylogeny resolves global patterns of mushroom evolution.</title>
        <authorList>
            <person name="Varga T."/>
            <person name="Krizsan K."/>
            <person name="Foldi C."/>
            <person name="Dima B."/>
            <person name="Sanchez-Garcia M."/>
            <person name="Sanchez-Ramirez S."/>
            <person name="Szollosi G.J."/>
            <person name="Szarkandi J.G."/>
            <person name="Papp V."/>
            <person name="Albert L."/>
            <person name="Andreopoulos W."/>
            <person name="Angelini C."/>
            <person name="Antonin V."/>
            <person name="Barry K.W."/>
            <person name="Bougher N.L."/>
            <person name="Buchanan P."/>
            <person name="Buyck B."/>
            <person name="Bense V."/>
            <person name="Catcheside P."/>
            <person name="Chovatia M."/>
            <person name="Cooper J."/>
            <person name="Damon W."/>
            <person name="Desjardin D."/>
            <person name="Finy P."/>
            <person name="Geml J."/>
            <person name="Haridas S."/>
            <person name="Hughes K."/>
            <person name="Justo A."/>
            <person name="Karasinski D."/>
            <person name="Kautmanova I."/>
            <person name="Kiss B."/>
            <person name="Kocsube S."/>
            <person name="Kotiranta H."/>
            <person name="LaButti K.M."/>
            <person name="Lechner B.E."/>
            <person name="Liimatainen K."/>
            <person name="Lipzen A."/>
            <person name="Lukacs Z."/>
            <person name="Mihaltcheva S."/>
            <person name="Morgado L.N."/>
            <person name="Niskanen T."/>
            <person name="Noordeloos M.E."/>
            <person name="Ohm R.A."/>
            <person name="Ortiz-Santana B."/>
            <person name="Ovrebo C."/>
            <person name="Racz N."/>
            <person name="Riley R."/>
            <person name="Savchenko A."/>
            <person name="Shiryaev A."/>
            <person name="Soop K."/>
            <person name="Spirin V."/>
            <person name="Szebenyi C."/>
            <person name="Tomsovsky M."/>
            <person name="Tulloss R.E."/>
            <person name="Uehling J."/>
            <person name="Grigoriev I.V."/>
            <person name="Vagvolgyi C."/>
            <person name="Papp T."/>
            <person name="Martin F.M."/>
            <person name="Miettinen O."/>
            <person name="Hibbett D.S."/>
            <person name="Nagy L.G."/>
        </authorList>
    </citation>
    <scope>NUCLEOTIDE SEQUENCE [LARGE SCALE GENOMIC DNA]</scope>
    <source>
        <strain evidence="4 5">CBS 309.79</strain>
    </source>
</reference>
<feature type="region of interest" description="Disordered" evidence="1">
    <location>
        <begin position="128"/>
        <end position="157"/>
    </location>
</feature>
<dbReference type="OrthoDB" id="9936937at2759"/>
<accession>A0A5C3QTH7</accession>
<evidence type="ECO:0000259" key="3">
    <source>
        <dbReference type="Pfam" id="PF25871"/>
    </source>
</evidence>
<feature type="compositionally biased region" description="Basic and acidic residues" evidence="1">
    <location>
        <begin position="72"/>
        <end position="82"/>
    </location>
</feature>
<dbReference type="EMBL" id="ML178819">
    <property type="protein sequence ID" value="TFL03841.1"/>
    <property type="molecule type" value="Genomic_DNA"/>
</dbReference>
<feature type="compositionally biased region" description="Polar residues" evidence="1">
    <location>
        <begin position="84"/>
        <end position="104"/>
    </location>
</feature>
<dbReference type="AlphaFoldDB" id="A0A5C3QTH7"/>
<feature type="domain" description="Peroxisomal membrane protein PEX14-like KPWE" evidence="2">
    <location>
        <begin position="108"/>
        <end position="154"/>
    </location>
</feature>
<dbReference type="PANTHER" id="PTHR36855">
    <property type="entry name" value="CHROMOSOME 10, WHOLE GENOME SHOTGUN SEQUENCE"/>
    <property type="match status" value="1"/>
</dbReference>
<feature type="domain" description="PEX14-like helix-turn-helix" evidence="3">
    <location>
        <begin position="13"/>
        <end position="81"/>
    </location>
</feature>
<proteinExistence type="predicted"/>
<organism evidence="4 5">
    <name type="scientific">Pterulicium gracile</name>
    <dbReference type="NCBI Taxonomy" id="1884261"/>
    <lineage>
        <taxon>Eukaryota</taxon>
        <taxon>Fungi</taxon>
        <taxon>Dikarya</taxon>
        <taxon>Basidiomycota</taxon>
        <taxon>Agaricomycotina</taxon>
        <taxon>Agaricomycetes</taxon>
        <taxon>Agaricomycetidae</taxon>
        <taxon>Agaricales</taxon>
        <taxon>Pleurotineae</taxon>
        <taxon>Pterulaceae</taxon>
        <taxon>Pterulicium</taxon>
    </lineage>
</organism>
<dbReference type="PANTHER" id="PTHR36855:SF1">
    <property type="entry name" value="PEROXISOME MEMBRANE ANCHOR PROTEIN PEX14P N-TERMINAL DOMAIN-CONTAINING PROTEIN"/>
    <property type="match status" value="1"/>
</dbReference>
<keyword evidence="5" id="KW-1185">Reference proteome</keyword>
<evidence type="ECO:0000313" key="4">
    <source>
        <dbReference type="EMBL" id="TFL03841.1"/>
    </source>
</evidence>
<dbReference type="InterPro" id="IPR040554">
    <property type="entry name" value="KPWE_PEX14_dom"/>
</dbReference>
<sequence>MMNSSTTACQPDLEQFITFPFETDADYQQGLESILAGGVLDSTLDEGAKQEILLKTRVFYFNRTAGTSITIEEAREAERSRSSDATTAQSTESSLSSEDFVTSPDNPVLSFAELKELIESGNMAQIPNNKVIPDRLNDAAPSASTVTPRKKPWESDV</sequence>
<evidence type="ECO:0000256" key="1">
    <source>
        <dbReference type="SAM" id="MobiDB-lite"/>
    </source>
</evidence>